<name>A0A0F5J9N4_9BACT</name>
<accession>A0A0F5J9N4</accession>
<organism evidence="2 3">
    <name type="scientific">Parabacteroides gordonii MS-1 = DSM 23371</name>
    <dbReference type="NCBI Taxonomy" id="1203610"/>
    <lineage>
        <taxon>Bacteria</taxon>
        <taxon>Pseudomonadati</taxon>
        <taxon>Bacteroidota</taxon>
        <taxon>Bacteroidia</taxon>
        <taxon>Bacteroidales</taxon>
        <taxon>Tannerellaceae</taxon>
        <taxon>Parabacteroides</taxon>
    </lineage>
</organism>
<keyword evidence="1" id="KW-0472">Membrane</keyword>
<feature type="transmembrane region" description="Helical" evidence="1">
    <location>
        <begin position="56"/>
        <end position="74"/>
    </location>
</feature>
<keyword evidence="1" id="KW-1133">Transmembrane helix</keyword>
<protein>
    <submittedName>
        <fullName evidence="2">Uncharacterized protein</fullName>
    </submittedName>
</protein>
<dbReference type="PATRIC" id="fig|1203610.3.peg.3484"/>
<evidence type="ECO:0000256" key="1">
    <source>
        <dbReference type="SAM" id="Phobius"/>
    </source>
</evidence>
<dbReference type="AlphaFoldDB" id="A0A0F5J9N4"/>
<proteinExistence type="predicted"/>
<comment type="caution">
    <text evidence="2">The sequence shown here is derived from an EMBL/GenBank/DDBJ whole genome shotgun (WGS) entry which is preliminary data.</text>
</comment>
<dbReference type="Proteomes" id="UP000033035">
    <property type="component" value="Unassembled WGS sequence"/>
</dbReference>
<sequence length="219" mass="25713">MSESKVICDFFTKTLSLSELKKRKGITVRESPFWALVMPLIVFFILTLILVFWESLWLSILILVLLVAYFSCIIRIKDFGKIFVVEDSIEYLLYDYKKKELLNYLKEEHFLSSNIADNDRFYERLIDDCKEKSSILSYSITFSVFGILIVLYDSALDELSWPYKIVLTLSMVAILIILHFFRNMYYSSFEIGRFKRLLNVIRDLSLSNLKGANPVIKTE</sequence>
<dbReference type="EMBL" id="AQHW01000016">
    <property type="protein sequence ID" value="KKB54499.1"/>
    <property type="molecule type" value="Genomic_DNA"/>
</dbReference>
<feature type="transmembrane region" description="Helical" evidence="1">
    <location>
        <begin position="135"/>
        <end position="155"/>
    </location>
</feature>
<dbReference type="RefSeq" id="WP_028727592.1">
    <property type="nucleotide sequence ID" value="NZ_AUAE01000017.1"/>
</dbReference>
<dbReference type="HOGENOM" id="CLU_1260437_0_0_10"/>
<reference evidence="2 3" key="1">
    <citation type="submission" date="2013-04" db="EMBL/GenBank/DDBJ databases">
        <title>The Genome Sequence of Parabacteroides gordonii DSM 23371.</title>
        <authorList>
            <consortium name="The Broad Institute Genomics Platform"/>
            <person name="Earl A."/>
            <person name="Ward D."/>
            <person name="Feldgarden M."/>
            <person name="Gevers D."/>
            <person name="Martens E."/>
            <person name="Sakamoto M."/>
            <person name="Benno Y."/>
            <person name="Suzuki N."/>
            <person name="Matsunaga N."/>
            <person name="Koshihara K."/>
            <person name="Seki M."/>
            <person name="Komiya H."/>
            <person name="Walker B."/>
            <person name="Young S."/>
            <person name="Zeng Q."/>
            <person name="Gargeya S."/>
            <person name="Fitzgerald M."/>
            <person name="Haas B."/>
            <person name="Abouelleil A."/>
            <person name="Allen A.W."/>
            <person name="Alvarado L."/>
            <person name="Arachchi H.M."/>
            <person name="Berlin A.M."/>
            <person name="Chapman S.B."/>
            <person name="Gainer-Dewar J."/>
            <person name="Goldberg J."/>
            <person name="Griggs A."/>
            <person name="Gujja S."/>
            <person name="Hansen M."/>
            <person name="Howarth C."/>
            <person name="Imamovic A."/>
            <person name="Ireland A."/>
            <person name="Larimer J."/>
            <person name="McCowan C."/>
            <person name="Murphy C."/>
            <person name="Pearson M."/>
            <person name="Poon T.W."/>
            <person name="Priest M."/>
            <person name="Roberts A."/>
            <person name="Saif S."/>
            <person name="Shea T."/>
            <person name="Sisk P."/>
            <person name="Sykes S."/>
            <person name="Wortman J."/>
            <person name="Nusbaum C."/>
            <person name="Birren B."/>
        </authorList>
    </citation>
    <scope>NUCLEOTIDE SEQUENCE [LARGE SCALE GENOMIC DNA]</scope>
    <source>
        <strain evidence="2 3">MS-1</strain>
    </source>
</reference>
<keyword evidence="3" id="KW-1185">Reference proteome</keyword>
<feature type="transmembrane region" description="Helical" evidence="1">
    <location>
        <begin position="31"/>
        <end position="50"/>
    </location>
</feature>
<evidence type="ECO:0000313" key="3">
    <source>
        <dbReference type="Proteomes" id="UP000033035"/>
    </source>
</evidence>
<feature type="transmembrane region" description="Helical" evidence="1">
    <location>
        <begin position="161"/>
        <end position="181"/>
    </location>
</feature>
<keyword evidence="1" id="KW-0812">Transmembrane</keyword>
<evidence type="ECO:0000313" key="2">
    <source>
        <dbReference type="EMBL" id="KKB54499.1"/>
    </source>
</evidence>
<gene>
    <name evidence="2" type="ORF">HMPREF1536_03419</name>
</gene>
<dbReference type="STRING" id="1203610.HMPREF1536_03419"/>